<evidence type="ECO:0000313" key="2">
    <source>
        <dbReference type="Proteomes" id="UP000282876"/>
    </source>
</evidence>
<proteinExistence type="predicted"/>
<dbReference type="AlphaFoldDB" id="A0A437AIC8"/>
<keyword evidence="2" id="KW-1185">Reference proteome</keyword>
<dbReference type="EMBL" id="RCSS01000730">
    <property type="protein sequence ID" value="RVD90892.1"/>
    <property type="molecule type" value="Genomic_DNA"/>
</dbReference>
<sequence>MSQSYEEEIITLELNKDYLVTKPKLDFYKHILSTYKNISIITLFKEKVTQLKNMVDSFDKQETIVTTPNNFVNLNIKNHFVIIEDPNLVIPFEYSECIQKIKKDNSLIALSDKVIKFDYLNQPIIISSTRKCFIKCNLEEKFVILFCVIKFNIIKDDLSVVVTSEFMKEKIKIFLKVFGYEGFNRVFMPEECEGGRILVFSDDLLQIEGVDLIYLSQNDIQGVKESKFDFKKGENYLYKIRNVLQAITPNVCKKRKEFQFHRFDSLKNILK</sequence>
<accession>A0A437AIC8</accession>
<dbReference type="VEuPathDB" id="MicrosporidiaDB:TUBRATIS_26750"/>
<name>A0A437AIC8_9MICR</name>
<dbReference type="OrthoDB" id="2190647at2759"/>
<comment type="caution">
    <text evidence="1">The sequence shown here is derived from an EMBL/GenBank/DDBJ whole genome shotgun (WGS) entry which is preliminary data.</text>
</comment>
<protein>
    <submittedName>
        <fullName evidence="1">Uncharacterized protein</fullName>
    </submittedName>
</protein>
<evidence type="ECO:0000313" key="1">
    <source>
        <dbReference type="EMBL" id="RVD90892.1"/>
    </source>
</evidence>
<reference evidence="1 2" key="1">
    <citation type="submission" date="2018-10" db="EMBL/GenBank/DDBJ databases">
        <title>Draft genome sequence of the microsporidian Tubulinosema ratisbonensis.</title>
        <authorList>
            <person name="Polonais V."/>
            <person name="Peyretaillade E."/>
            <person name="Niehus S."/>
            <person name="Wawrzyniak I."/>
            <person name="Franchet A."/>
            <person name="Gaspin C."/>
            <person name="Reichstadt M."/>
            <person name="Belser C."/>
            <person name="Labadie K."/>
            <person name="Delbac F."/>
            <person name="Ferrandon D."/>
        </authorList>
    </citation>
    <scope>NUCLEOTIDE SEQUENCE [LARGE SCALE GENOMIC DNA]</scope>
    <source>
        <strain evidence="1 2">Franzen</strain>
    </source>
</reference>
<organism evidence="1 2">
    <name type="scientific">Tubulinosema ratisbonensis</name>
    <dbReference type="NCBI Taxonomy" id="291195"/>
    <lineage>
        <taxon>Eukaryota</taxon>
        <taxon>Fungi</taxon>
        <taxon>Fungi incertae sedis</taxon>
        <taxon>Microsporidia</taxon>
        <taxon>Tubulinosematoidea</taxon>
        <taxon>Tubulinosematidae</taxon>
        <taxon>Tubulinosema</taxon>
    </lineage>
</organism>
<gene>
    <name evidence="1" type="ORF">TUBRATIS_26750</name>
</gene>
<dbReference type="Proteomes" id="UP000282876">
    <property type="component" value="Unassembled WGS sequence"/>
</dbReference>